<name>A0A811UJ45_CERCA</name>
<keyword evidence="2" id="KW-1185">Reference proteome</keyword>
<gene>
    <name evidence="1" type="ORF">CCAP1982_LOCUS7345</name>
</gene>
<accession>A0A811UJ45</accession>
<evidence type="ECO:0000313" key="1">
    <source>
        <dbReference type="EMBL" id="CAD6998791.1"/>
    </source>
</evidence>
<reference evidence="1" key="1">
    <citation type="submission" date="2020-11" db="EMBL/GenBank/DDBJ databases">
        <authorList>
            <person name="Whitehead M."/>
        </authorList>
    </citation>
    <scope>NUCLEOTIDE SEQUENCE</scope>
    <source>
        <strain evidence="1">EGII</strain>
    </source>
</reference>
<sequence>MQHTTANESTSKMTGCSNVYIGIITNQTWVQSMGCTINQSSVDLTFKVDMDGSMNVHTVRSYRKAISMYCLLLLGQSVGKARDGTNGFPSIQVSRPRTKFLSTLQAMACRVPFANHKSSMPKE</sequence>
<comment type="caution">
    <text evidence="1">The sequence shown here is derived from an EMBL/GenBank/DDBJ whole genome shotgun (WGS) entry which is preliminary data.</text>
</comment>
<evidence type="ECO:0000313" key="2">
    <source>
        <dbReference type="Proteomes" id="UP000606786"/>
    </source>
</evidence>
<dbReference type="Proteomes" id="UP000606786">
    <property type="component" value="Unassembled WGS sequence"/>
</dbReference>
<proteinExistence type="predicted"/>
<dbReference type="AlphaFoldDB" id="A0A811UJ45"/>
<organism evidence="1 2">
    <name type="scientific">Ceratitis capitata</name>
    <name type="common">Mediterranean fruit fly</name>
    <name type="synonym">Tephritis capitata</name>
    <dbReference type="NCBI Taxonomy" id="7213"/>
    <lineage>
        <taxon>Eukaryota</taxon>
        <taxon>Metazoa</taxon>
        <taxon>Ecdysozoa</taxon>
        <taxon>Arthropoda</taxon>
        <taxon>Hexapoda</taxon>
        <taxon>Insecta</taxon>
        <taxon>Pterygota</taxon>
        <taxon>Neoptera</taxon>
        <taxon>Endopterygota</taxon>
        <taxon>Diptera</taxon>
        <taxon>Brachycera</taxon>
        <taxon>Muscomorpha</taxon>
        <taxon>Tephritoidea</taxon>
        <taxon>Tephritidae</taxon>
        <taxon>Ceratitis</taxon>
        <taxon>Ceratitis</taxon>
    </lineage>
</organism>
<dbReference type="EMBL" id="CAJHJT010000012">
    <property type="protein sequence ID" value="CAD6998791.1"/>
    <property type="molecule type" value="Genomic_DNA"/>
</dbReference>
<protein>
    <submittedName>
        <fullName evidence="1">(Mediterranean fruit fly) hypothetical protein</fullName>
    </submittedName>
</protein>